<protein>
    <submittedName>
        <fullName evidence="1">Uncharacterized protein</fullName>
    </submittedName>
</protein>
<sequence>MIKDMKSSRMGIVLVACGAILSFCGSSRSITTVSHNCNFIQQEFEIDENGFKQFNSELADFLKAHQDFDAMIIEMKGGEHEPSYLKRWTVINGELFKTEMVQASRSVKKMSSIDLDELVAKYSDKMSPGSYMQICPYSSDSNLLLFLIRNKNGIFFKYSAAESYSSLEGKYLKQIKDAVSIFDLLQSR</sequence>
<comment type="caution">
    <text evidence="1">The sequence shown here is derived from an EMBL/GenBank/DDBJ whole genome shotgun (WGS) entry which is preliminary data.</text>
</comment>
<proteinExistence type="predicted"/>
<dbReference type="AlphaFoldDB" id="A0AAP2GF83"/>
<dbReference type="EMBL" id="JAHESC010000036">
    <property type="protein sequence ID" value="MBT1689149.1"/>
    <property type="molecule type" value="Genomic_DNA"/>
</dbReference>
<keyword evidence="2" id="KW-1185">Reference proteome</keyword>
<reference evidence="1 2" key="1">
    <citation type="submission" date="2021-05" db="EMBL/GenBank/DDBJ databases">
        <title>A Polyphasic approach of four new species of the genus Ohtaekwangia: Ohtaekwangia histidinii sp. nov., Ohtaekwangia cretensis sp. nov., Ohtaekwangia indiensis sp. nov., Ohtaekwangia reichenbachii sp. nov. from diverse environment.</title>
        <authorList>
            <person name="Octaviana S."/>
        </authorList>
    </citation>
    <scope>NUCLEOTIDE SEQUENCE [LARGE SCALE GENOMIC DNA]</scope>
    <source>
        <strain evidence="1 2">PWU37</strain>
    </source>
</reference>
<evidence type="ECO:0000313" key="1">
    <source>
        <dbReference type="EMBL" id="MBT1689149.1"/>
    </source>
</evidence>
<evidence type="ECO:0000313" key="2">
    <source>
        <dbReference type="Proteomes" id="UP001319180"/>
    </source>
</evidence>
<name>A0AAP2GF83_9BACT</name>
<dbReference type="Proteomes" id="UP001319180">
    <property type="component" value="Unassembled WGS sequence"/>
</dbReference>
<dbReference type="RefSeq" id="WP_254092375.1">
    <property type="nucleotide sequence ID" value="NZ_JAHESC010000036.1"/>
</dbReference>
<accession>A0AAP2GF83</accession>
<gene>
    <name evidence="1" type="ORF">KK078_21465</name>
</gene>
<organism evidence="1 2">
    <name type="scientific">Dawidia soli</name>
    <dbReference type="NCBI Taxonomy" id="2782352"/>
    <lineage>
        <taxon>Bacteria</taxon>
        <taxon>Pseudomonadati</taxon>
        <taxon>Bacteroidota</taxon>
        <taxon>Cytophagia</taxon>
        <taxon>Cytophagales</taxon>
        <taxon>Chryseotaleaceae</taxon>
        <taxon>Dawidia</taxon>
    </lineage>
</organism>